<dbReference type="KEGG" id="dtm:BJL86_0087"/>
<evidence type="ECO:0000259" key="3">
    <source>
        <dbReference type="Pfam" id="PF13936"/>
    </source>
</evidence>
<protein>
    <submittedName>
        <fullName evidence="4">Transposase for insertion sequence element IS1086</fullName>
    </submittedName>
</protein>
<dbReference type="GO" id="GO:0004803">
    <property type="term" value="F:transposase activity"/>
    <property type="evidence" value="ECO:0007669"/>
    <property type="project" value="TreeGrafter"/>
</dbReference>
<feature type="region of interest" description="Disordered" evidence="2">
    <location>
        <begin position="224"/>
        <end position="252"/>
    </location>
</feature>
<feature type="compositionally biased region" description="Polar residues" evidence="2">
    <location>
        <begin position="224"/>
        <end position="238"/>
    </location>
</feature>
<accession>A0A173LH84</accession>
<evidence type="ECO:0000256" key="1">
    <source>
        <dbReference type="ARBA" id="ARBA00023172"/>
    </source>
</evidence>
<proteinExistence type="predicted"/>
<dbReference type="Proteomes" id="UP000186104">
    <property type="component" value="Chromosome"/>
</dbReference>
<feature type="compositionally biased region" description="Polar residues" evidence="2">
    <location>
        <begin position="386"/>
        <end position="415"/>
    </location>
</feature>
<feature type="domain" description="Transposase IS30-like HTH" evidence="3">
    <location>
        <begin position="195"/>
        <end position="234"/>
    </location>
</feature>
<dbReference type="InterPro" id="IPR051917">
    <property type="entry name" value="Transposase-Integrase"/>
</dbReference>
<keyword evidence="1" id="KW-0233">DNA recombination</keyword>
<dbReference type="Pfam" id="PF13936">
    <property type="entry name" value="HTH_38"/>
    <property type="match status" value="1"/>
</dbReference>
<dbReference type="EMBL" id="CP015961">
    <property type="protein sequence ID" value="ANI90898.1"/>
    <property type="molecule type" value="Genomic_DNA"/>
</dbReference>
<evidence type="ECO:0000313" key="4">
    <source>
        <dbReference type="EMBL" id="ANI90898.1"/>
    </source>
</evidence>
<dbReference type="NCBIfam" id="NF033563">
    <property type="entry name" value="transpos_IS30"/>
    <property type="match status" value="1"/>
</dbReference>
<dbReference type="PANTHER" id="PTHR10948:SF23">
    <property type="entry name" value="TRANSPOSASE INSI FOR INSERTION SEQUENCE ELEMENT IS30A-RELATED"/>
    <property type="match status" value="1"/>
</dbReference>
<evidence type="ECO:0000313" key="5">
    <source>
        <dbReference type="Proteomes" id="UP000186104"/>
    </source>
</evidence>
<dbReference type="STRING" id="499555.BJL86_0087"/>
<dbReference type="GO" id="GO:0005829">
    <property type="term" value="C:cytosol"/>
    <property type="evidence" value="ECO:0007669"/>
    <property type="project" value="TreeGrafter"/>
</dbReference>
<feature type="compositionally biased region" description="Basic residues" evidence="2">
    <location>
        <begin position="241"/>
        <end position="252"/>
    </location>
</feature>
<keyword evidence="5" id="KW-1185">Reference proteome</keyword>
<dbReference type="InterPro" id="IPR053392">
    <property type="entry name" value="Transposase_IS30-like"/>
</dbReference>
<evidence type="ECO:0000256" key="2">
    <source>
        <dbReference type="SAM" id="MobiDB-lite"/>
    </source>
</evidence>
<dbReference type="GO" id="GO:0006310">
    <property type="term" value="P:DNA recombination"/>
    <property type="evidence" value="ECO:0007669"/>
    <property type="project" value="UniProtKB-KW"/>
</dbReference>
<feature type="compositionally biased region" description="Basic and acidic residues" evidence="2">
    <location>
        <begin position="361"/>
        <end position="371"/>
    </location>
</feature>
<sequence length="415" mass="47361">MAERKCTPQQRERFFVLIDQGQSVRAASKSVGASPDAGYRWVKQAGLNVRRATPRKFTRAEEDEFFRRLQATPNVSAVARSMGINRVTCYKWTHLAGIFTGSSINSKREEYLRLRAAGWTRERARAFVGLDKRSAADADKGIQSFYGGRVLADGTVNRYTNQQIIERVKNSRTRYVQGERINLDTVDKVIHSRCLSIIEREALFDYLREGLTIRQIAARMERSPSTISRELRRNSSGSHGYRPHAAHRKAAARRACPRPVKLLTISALLGYVQYGLEQQWSPEQISRRLRQDSPSDPTMRLFPETIYQALYLNARPYLRRELCPHLRRGRRRRKPHRAPDQRRPRFTTPMTPLSQRPVVVNDRRQTGHWEGDLIVGHRGVPRSRRSSNAPHGSPSSLTWATSGSRTCSAPASSTS</sequence>
<dbReference type="AlphaFoldDB" id="A0A173LH84"/>
<gene>
    <name evidence="4" type="ORF">BJL86_0087</name>
</gene>
<dbReference type="InterPro" id="IPR025246">
    <property type="entry name" value="IS30-like_HTH"/>
</dbReference>
<dbReference type="PANTHER" id="PTHR10948">
    <property type="entry name" value="TRANSPOSASE"/>
    <property type="match status" value="1"/>
</dbReference>
<organism evidence="4 5">
    <name type="scientific">Dietzia timorensis</name>
    <dbReference type="NCBI Taxonomy" id="499555"/>
    <lineage>
        <taxon>Bacteria</taxon>
        <taxon>Bacillati</taxon>
        <taxon>Actinomycetota</taxon>
        <taxon>Actinomycetes</taxon>
        <taxon>Mycobacteriales</taxon>
        <taxon>Dietziaceae</taxon>
        <taxon>Dietzia</taxon>
    </lineage>
</organism>
<name>A0A173LH84_9ACTN</name>
<feature type="compositionally biased region" description="Basic residues" evidence="2">
    <location>
        <begin position="326"/>
        <end position="336"/>
    </location>
</feature>
<feature type="region of interest" description="Disordered" evidence="2">
    <location>
        <begin position="326"/>
        <end position="415"/>
    </location>
</feature>
<dbReference type="GO" id="GO:0032196">
    <property type="term" value="P:transposition"/>
    <property type="evidence" value="ECO:0007669"/>
    <property type="project" value="TreeGrafter"/>
</dbReference>
<reference evidence="4 5" key="1">
    <citation type="submission" date="2016-06" db="EMBL/GenBank/DDBJ databases">
        <title>Complete genome sequence of a saline-alkali tolerant type strain Dietzia timorensis ID05-A0528T.</title>
        <authorList>
            <person name="Wu X."/>
        </authorList>
    </citation>
    <scope>NUCLEOTIDE SEQUENCE [LARGE SCALE GENOMIC DNA]</scope>
    <source>
        <strain evidence="4 5">ID05-A0528</strain>
    </source>
</reference>